<keyword evidence="2 6" id="KW-0808">Transferase</keyword>
<dbReference type="Pfam" id="PF00871">
    <property type="entry name" value="Acetate_kinase"/>
    <property type="match status" value="1"/>
</dbReference>
<reference evidence="8 9" key="1">
    <citation type="journal article" date="2017" name="Antonie Van Leeuwenhoek">
        <title>Rhizobium rhizosphaerae sp. nov., a novel species isolated from rice rhizosphere.</title>
        <authorList>
            <person name="Zhao J.J."/>
            <person name="Zhang J."/>
            <person name="Zhang R.J."/>
            <person name="Zhang C.W."/>
            <person name="Yin H.Q."/>
            <person name="Zhang X.X."/>
        </authorList>
    </citation>
    <scope>NUCLEOTIDE SEQUENCE [LARGE SCALE GENOMIC DNA]</scope>
    <source>
        <strain evidence="8 9">BSs20135</strain>
    </source>
</reference>
<keyword evidence="6" id="KW-0460">Magnesium</keyword>
<comment type="function">
    <text evidence="6">Catalyzes the formation of acetyl phosphate from acetate and ATP. Can also catalyze the reverse reaction.</text>
</comment>
<feature type="binding site" evidence="6">
    <location>
        <begin position="273"/>
        <end position="275"/>
    </location>
    <ligand>
        <name>ATP</name>
        <dbReference type="ChEBI" id="CHEBI:30616"/>
    </ligand>
</feature>
<comment type="subcellular location">
    <subcellularLocation>
        <location evidence="6">Cytoplasm</location>
    </subcellularLocation>
</comment>
<evidence type="ECO:0000256" key="7">
    <source>
        <dbReference type="RuleBase" id="RU003835"/>
    </source>
</evidence>
<dbReference type="UniPathway" id="UPA00340">
    <property type="reaction ID" value="UER00458"/>
</dbReference>
<feature type="site" description="Transition state stabilizer" evidence="6">
    <location>
        <position position="232"/>
    </location>
</feature>
<dbReference type="GO" id="GO:0008776">
    <property type="term" value="F:acetate kinase activity"/>
    <property type="evidence" value="ECO:0007669"/>
    <property type="project" value="UniProtKB-UniRule"/>
</dbReference>
<evidence type="ECO:0000256" key="1">
    <source>
        <dbReference type="ARBA" id="ARBA00008748"/>
    </source>
</evidence>
<dbReference type="PROSITE" id="PS01076">
    <property type="entry name" value="ACETATE_KINASE_2"/>
    <property type="match status" value="1"/>
</dbReference>
<feature type="binding site" evidence="6">
    <location>
        <position position="7"/>
    </location>
    <ligand>
        <name>Mg(2+)</name>
        <dbReference type="ChEBI" id="CHEBI:18420"/>
    </ligand>
</feature>
<dbReference type="EMBL" id="BAEO01000072">
    <property type="protein sequence ID" value="GAC22279.1"/>
    <property type="molecule type" value="Genomic_DNA"/>
</dbReference>
<dbReference type="HAMAP" id="MF_00020">
    <property type="entry name" value="Acetate_kinase"/>
    <property type="match status" value="1"/>
</dbReference>
<organism evidence="8 9">
    <name type="scientific">Paraglaciecola arctica BSs20135</name>
    <dbReference type="NCBI Taxonomy" id="493475"/>
    <lineage>
        <taxon>Bacteria</taxon>
        <taxon>Pseudomonadati</taxon>
        <taxon>Pseudomonadota</taxon>
        <taxon>Gammaproteobacteria</taxon>
        <taxon>Alteromonadales</taxon>
        <taxon>Alteromonadaceae</taxon>
        <taxon>Paraglaciecola</taxon>
    </lineage>
</organism>
<evidence type="ECO:0000256" key="6">
    <source>
        <dbReference type="HAMAP-Rule" id="MF_00020"/>
    </source>
</evidence>
<feature type="active site" description="Proton donor/acceptor" evidence="6">
    <location>
        <position position="139"/>
    </location>
</feature>
<keyword evidence="4 6" id="KW-0418">Kinase</keyword>
<dbReference type="RefSeq" id="WP_007625977.1">
    <property type="nucleotide sequence ID" value="NZ_BAEO01000072.1"/>
</dbReference>
<dbReference type="OrthoDB" id="9802453at2"/>
<dbReference type="GO" id="GO:0005524">
    <property type="term" value="F:ATP binding"/>
    <property type="evidence" value="ECO:0007669"/>
    <property type="project" value="UniProtKB-KW"/>
</dbReference>
<keyword evidence="5 6" id="KW-0067">ATP-binding</keyword>
<feature type="binding site" evidence="6">
    <location>
        <position position="379"/>
    </location>
    <ligand>
        <name>Mg(2+)</name>
        <dbReference type="ChEBI" id="CHEBI:18420"/>
    </ligand>
</feature>
<feature type="binding site" evidence="6">
    <location>
        <begin position="321"/>
        <end position="325"/>
    </location>
    <ligand>
        <name>ATP</name>
        <dbReference type="ChEBI" id="CHEBI:30616"/>
    </ligand>
</feature>
<dbReference type="PANTHER" id="PTHR21060">
    <property type="entry name" value="ACETATE KINASE"/>
    <property type="match status" value="1"/>
</dbReference>
<gene>
    <name evidence="6 8" type="primary">ackA</name>
    <name evidence="8" type="ORF">GARC_5344</name>
</gene>
<feature type="site" description="Transition state stabilizer" evidence="6">
    <location>
        <position position="171"/>
    </location>
</feature>
<dbReference type="InterPro" id="IPR023865">
    <property type="entry name" value="Aliphatic_acid_kinase_CS"/>
</dbReference>
<feature type="binding site" evidence="6">
    <location>
        <begin position="199"/>
        <end position="203"/>
    </location>
    <ligand>
        <name>ATP</name>
        <dbReference type="ChEBI" id="CHEBI:30616"/>
    </ligand>
</feature>
<dbReference type="PROSITE" id="PS01075">
    <property type="entry name" value="ACETATE_KINASE_1"/>
    <property type="match status" value="1"/>
</dbReference>
<dbReference type="GO" id="GO:0005737">
    <property type="term" value="C:cytoplasm"/>
    <property type="evidence" value="ECO:0007669"/>
    <property type="project" value="UniProtKB-SubCell"/>
</dbReference>
<comment type="catalytic activity">
    <reaction evidence="6">
        <text>acetate + ATP = acetyl phosphate + ADP</text>
        <dbReference type="Rhea" id="RHEA:11352"/>
        <dbReference type="ChEBI" id="CHEBI:22191"/>
        <dbReference type="ChEBI" id="CHEBI:30089"/>
        <dbReference type="ChEBI" id="CHEBI:30616"/>
        <dbReference type="ChEBI" id="CHEBI:456216"/>
        <dbReference type="EC" id="2.7.2.1"/>
    </reaction>
</comment>
<accession>K6XNQ7</accession>
<comment type="cofactor">
    <cofactor evidence="6">
        <name>Mg(2+)</name>
        <dbReference type="ChEBI" id="CHEBI:18420"/>
    </cofactor>
    <cofactor evidence="6">
        <name>Mn(2+)</name>
        <dbReference type="ChEBI" id="CHEBI:29035"/>
    </cofactor>
    <text evidence="6">Mg(2+). Can also accept Mn(2+).</text>
</comment>
<dbReference type="eggNOG" id="COG0282">
    <property type="taxonomic scope" value="Bacteria"/>
</dbReference>
<comment type="caution">
    <text evidence="8">The sequence shown here is derived from an EMBL/GenBank/DDBJ whole genome shotgun (WGS) entry which is preliminary data.</text>
</comment>
<dbReference type="AlphaFoldDB" id="K6XNQ7"/>
<name>K6XNQ7_9ALTE</name>
<keyword evidence="6" id="KW-0479">Metal-binding</keyword>
<dbReference type="InterPro" id="IPR043129">
    <property type="entry name" value="ATPase_NBD"/>
</dbReference>
<dbReference type="GO" id="GO:0006083">
    <property type="term" value="P:acetate metabolic process"/>
    <property type="evidence" value="ECO:0007669"/>
    <property type="project" value="TreeGrafter"/>
</dbReference>
<keyword evidence="9" id="KW-1185">Reference proteome</keyword>
<comment type="pathway">
    <text evidence="6">Metabolic intermediate biosynthesis; acetyl-CoA biosynthesis; acetyl-CoA from acetate: step 1/2.</text>
</comment>
<evidence type="ECO:0000256" key="3">
    <source>
        <dbReference type="ARBA" id="ARBA00022741"/>
    </source>
</evidence>
<comment type="subunit">
    <text evidence="6">Homodimer.</text>
</comment>
<sequence length="397" mass="42519">MTILVINSGSSSIKAALFNDQSLVRLLDARVNDIGGSNPQLCVGKESSDASAETHAQALTLIFAALSHCGYNLFDITAVGHRVLHGGEALVEPTIVSTEVEQVIESMNKLAPLHNPACLAGIRAARKVLEHCPHIAVFDTGFHSTLPAHVKHYALPNEVTSTYHLRRFGFHGISHDYVSRATASALNKSIKQLRIISCHLGNGCSVTAIEGGRSVETSMGMTPLEGLVMGTRSGDLDPGIVIQLLRDCVDTADELDTLLNRKSGLFGMTGTNDMREIEVRAANGDENCLLAIQVFTHSARKYVGAYAAVMGGVDVIVFTGGIGEHSVLIRHRIAQQFNYLGASLDEDRNRDARVTAASPVIDIATSTSKVRIVVVATDEEAAIANSVNRLLGQYQLT</sequence>
<dbReference type="GO" id="GO:0006085">
    <property type="term" value="P:acetyl-CoA biosynthetic process"/>
    <property type="evidence" value="ECO:0007669"/>
    <property type="project" value="UniProtKB-UniRule"/>
</dbReference>
<dbReference type="NCBIfam" id="TIGR00016">
    <property type="entry name" value="ackA"/>
    <property type="match status" value="1"/>
</dbReference>
<protein>
    <recommendedName>
        <fullName evidence="6">Acetate kinase</fullName>
        <ecNumber evidence="6">2.7.2.1</ecNumber>
    </recommendedName>
    <alternativeName>
        <fullName evidence="6">Acetokinase</fullName>
    </alternativeName>
</protein>
<dbReference type="Proteomes" id="UP000006327">
    <property type="component" value="Unassembled WGS sequence"/>
</dbReference>
<dbReference type="STRING" id="493475.GARC_5344"/>
<dbReference type="Gene3D" id="3.30.420.40">
    <property type="match status" value="2"/>
</dbReference>
<dbReference type="PANTHER" id="PTHR21060:SF15">
    <property type="entry name" value="ACETATE KINASE-RELATED"/>
    <property type="match status" value="1"/>
</dbReference>
<evidence type="ECO:0000256" key="5">
    <source>
        <dbReference type="ARBA" id="ARBA00022840"/>
    </source>
</evidence>
<feature type="binding site" evidence="6">
    <location>
        <position position="82"/>
    </location>
    <ligand>
        <name>substrate</name>
    </ligand>
</feature>
<keyword evidence="6" id="KW-0963">Cytoplasm</keyword>
<dbReference type="InterPro" id="IPR004372">
    <property type="entry name" value="Ac/propionate_kinase"/>
</dbReference>
<dbReference type="GO" id="GO:0000287">
    <property type="term" value="F:magnesium ion binding"/>
    <property type="evidence" value="ECO:0007669"/>
    <property type="project" value="UniProtKB-UniRule"/>
</dbReference>
<keyword evidence="3 6" id="KW-0547">Nucleotide-binding</keyword>
<evidence type="ECO:0000313" key="9">
    <source>
        <dbReference type="Proteomes" id="UP000006327"/>
    </source>
</evidence>
<evidence type="ECO:0000256" key="2">
    <source>
        <dbReference type="ARBA" id="ARBA00022679"/>
    </source>
</evidence>
<evidence type="ECO:0000313" key="8">
    <source>
        <dbReference type="EMBL" id="GAC22279.1"/>
    </source>
</evidence>
<evidence type="ECO:0000256" key="4">
    <source>
        <dbReference type="ARBA" id="ARBA00022777"/>
    </source>
</evidence>
<dbReference type="PIRSF" id="PIRSF000722">
    <property type="entry name" value="Acetate_prop_kin"/>
    <property type="match status" value="1"/>
</dbReference>
<proteinExistence type="inferred from homology"/>
<dbReference type="SUPFAM" id="SSF53067">
    <property type="entry name" value="Actin-like ATPase domain"/>
    <property type="match status" value="2"/>
</dbReference>
<comment type="similarity">
    <text evidence="1 6 7">Belongs to the acetokinase family.</text>
</comment>
<dbReference type="PRINTS" id="PR00471">
    <property type="entry name" value="ACETATEKNASE"/>
</dbReference>
<dbReference type="EC" id="2.7.2.1" evidence="6"/>
<feature type="binding site" evidence="6">
    <location>
        <position position="14"/>
    </location>
    <ligand>
        <name>ATP</name>
        <dbReference type="ChEBI" id="CHEBI:30616"/>
    </ligand>
</feature>
<dbReference type="InterPro" id="IPR000890">
    <property type="entry name" value="Aliphatic_acid_kin_short-chain"/>
</dbReference>
<dbReference type="CDD" id="cd24010">
    <property type="entry name" value="ASKHA_NBD_AcK_PK"/>
    <property type="match status" value="1"/>
</dbReference>